<sequence>MRSCLALLSSLAVALGTGAVTAQDAAPAAPEFIGQIVLPTGLKIEGVEFGGISGIDYDEANDLFYAISDDRSQRAPARFYTLKLVFAEDQLTGLDIVSTHTLTGEDGEPFAEGGVDPEAIRFDAEGQRLFWSSEGDAEGRPAVHEADLTGKTVRSFEIPDAYLPDGAETNGIFGNLAFESLTLSGDGRELLAGTENALAQDGAKATLEAGSPSRIIVFDTESGAVSAEYIYETDPIAVEATEEPGYNDNGLSEFLMLSGGRLLTVERSFGSGVGNTIAFYVTSLEGATDIAGMESIEGQEVQSATKTHWFTIAEGDFGLDIDNIESVSFGPQVGGRPTLVIASDNNFNPVGQFTQFVVFSVPEL</sequence>
<evidence type="ECO:0000259" key="2">
    <source>
        <dbReference type="Pfam" id="PF13449"/>
    </source>
</evidence>
<feature type="domain" description="Phytase-like" evidence="2">
    <location>
        <begin position="48"/>
        <end position="347"/>
    </location>
</feature>
<dbReference type="PANTHER" id="PTHR37957">
    <property type="entry name" value="BLR7070 PROTEIN"/>
    <property type="match status" value="1"/>
</dbReference>
<feature type="signal peptide" evidence="1">
    <location>
        <begin position="1"/>
        <end position="22"/>
    </location>
</feature>
<keyword evidence="4" id="KW-1185">Reference proteome</keyword>
<dbReference type="SUPFAM" id="SSF75011">
    <property type="entry name" value="3-carboxy-cis,cis-mucoante lactonizing enzyme"/>
    <property type="match status" value="1"/>
</dbReference>
<dbReference type="PANTHER" id="PTHR37957:SF1">
    <property type="entry name" value="PHYTASE-LIKE DOMAIN-CONTAINING PROTEIN"/>
    <property type="match status" value="1"/>
</dbReference>
<proteinExistence type="predicted"/>
<dbReference type="PATRIC" id="fig|443610.3.peg.3467"/>
<accession>A0A0F5FWE3</accession>
<gene>
    <name evidence="3" type="ORF">VE25_04895</name>
</gene>
<dbReference type="InterPro" id="IPR027372">
    <property type="entry name" value="Phytase-like_dom"/>
</dbReference>
<evidence type="ECO:0000313" key="3">
    <source>
        <dbReference type="EMBL" id="KKB12895.1"/>
    </source>
</evidence>
<dbReference type="RefSeq" id="WP_046107482.1">
    <property type="nucleotide sequence ID" value="NZ_JZEX01000056.1"/>
</dbReference>
<dbReference type="AlphaFoldDB" id="A0A0F5FWE3"/>
<dbReference type="Pfam" id="PF13449">
    <property type="entry name" value="Phytase-like"/>
    <property type="match status" value="1"/>
</dbReference>
<name>A0A0F5FWE3_9HYPH</name>
<evidence type="ECO:0000256" key="1">
    <source>
        <dbReference type="SAM" id="SignalP"/>
    </source>
</evidence>
<protein>
    <recommendedName>
        <fullName evidence="2">Phytase-like domain-containing protein</fullName>
    </recommendedName>
</protein>
<feature type="chain" id="PRO_5002486699" description="Phytase-like domain-containing protein" evidence="1">
    <location>
        <begin position="23"/>
        <end position="364"/>
    </location>
</feature>
<dbReference type="Proteomes" id="UP000033632">
    <property type="component" value="Unassembled WGS sequence"/>
</dbReference>
<reference evidence="3 4" key="1">
    <citation type="submission" date="2015-03" db="EMBL/GenBank/DDBJ databases">
        <authorList>
            <person name="Hassan Y.I."/>
            <person name="Lepp D."/>
            <person name="Li X.-Z."/>
            <person name="Zhou T."/>
        </authorList>
    </citation>
    <scope>NUCLEOTIDE SEQUENCE [LARGE SCALE GENOMIC DNA]</scope>
    <source>
        <strain evidence="3 4">BD-c194</strain>
    </source>
</reference>
<dbReference type="EMBL" id="JZEX01000056">
    <property type="protein sequence ID" value="KKB12895.1"/>
    <property type="molecule type" value="Genomic_DNA"/>
</dbReference>
<evidence type="ECO:0000313" key="4">
    <source>
        <dbReference type="Proteomes" id="UP000033632"/>
    </source>
</evidence>
<comment type="caution">
    <text evidence="3">The sequence shown here is derived from an EMBL/GenBank/DDBJ whole genome shotgun (WGS) entry which is preliminary data.</text>
</comment>
<keyword evidence="1" id="KW-0732">Signal</keyword>
<dbReference type="STRING" id="443610.VE25_04895"/>
<dbReference type="OrthoDB" id="9798539at2"/>
<organism evidence="3 4">
    <name type="scientific">Devosia geojensis</name>
    <dbReference type="NCBI Taxonomy" id="443610"/>
    <lineage>
        <taxon>Bacteria</taxon>
        <taxon>Pseudomonadati</taxon>
        <taxon>Pseudomonadota</taxon>
        <taxon>Alphaproteobacteria</taxon>
        <taxon>Hyphomicrobiales</taxon>
        <taxon>Devosiaceae</taxon>
        <taxon>Devosia</taxon>
    </lineage>
</organism>